<name>A0A7R9AWF8_TIMSH</name>
<sequence length="412" mass="45972">MGYTCPSSHFHQGQALMLQTCRRPINRSRARPVRPSPKSTAKLSKRLKNKIEHIGCNERWPDWSERARARTAWREDEKTTTINHLPKTTLGSLSQDSNLCLLVNNYRELSANQALARTLASLTTQSLAHSLTRLSVWPNPKPTTPPRRVELEEVNPYLHGGRVEDHIGKTTPCSPDRDSNLDLPVLSSRAEHDKRVSQLRHRGGANLTSSRSPLPPCTSIRISGTGGASELTFGVVVYSGEMQHLARRLIDCSRGVVVVVVGHVMKSRCLAWLMRLELSATVCYHSAAPSSVKKQVLGRVAKLRQTRHIADKQHTLGRGDYNDLTVNLSKRILRIRNHETLPVVYPHFHGGRVENHVEKITLSTPDQDLKLDLPINGSIVYYESSALDNAHSELWLPACWLQAPTSGNLQAG</sequence>
<organism evidence="1">
    <name type="scientific">Timema shepardi</name>
    <name type="common">Walking stick</name>
    <dbReference type="NCBI Taxonomy" id="629360"/>
    <lineage>
        <taxon>Eukaryota</taxon>
        <taxon>Metazoa</taxon>
        <taxon>Ecdysozoa</taxon>
        <taxon>Arthropoda</taxon>
        <taxon>Hexapoda</taxon>
        <taxon>Insecta</taxon>
        <taxon>Pterygota</taxon>
        <taxon>Neoptera</taxon>
        <taxon>Polyneoptera</taxon>
        <taxon>Phasmatodea</taxon>
        <taxon>Timematodea</taxon>
        <taxon>Timematoidea</taxon>
        <taxon>Timematidae</taxon>
        <taxon>Timema</taxon>
    </lineage>
</organism>
<dbReference type="EMBL" id="OC002470">
    <property type="protein sequence ID" value="CAD7261892.1"/>
    <property type="molecule type" value="Genomic_DNA"/>
</dbReference>
<proteinExistence type="predicted"/>
<gene>
    <name evidence="1" type="ORF">TSIB3V08_LOCUS6014</name>
</gene>
<dbReference type="AlphaFoldDB" id="A0A7R9AWF8"/>
<evidence type="ECO:0000313" key="1">
    <source>
        <dbReference type="EMBL" id="CAD7261892.1"/>
    </source>
</evidence>
<protein>
    <submittedName>
        <fullName evidence="1">Uncharacterized protein</fullName>
    </submittedName>
</protein>
<accession>A0A7R9AWF8</accession>
<reference evidence="1" key="1">
    <citation type="submission" date="2020-11" db="EMBL/GenBank/DDBJ databases">
        <authorList>
            <person name="Tran Van P."/>
        </authorList>
    </citation>
    <scope>NUCLEOTIDE SEQUENCE</scope>
</reference>